<dbReference type="EMBL" id="DS022257">
    <property type="protein sequence ID" value="EWG52433.1"/>
    <property type="molecule type" value="Genomic_DNA"/>
</dbReference>
<keyword evidence="3" id="KW-1185">Reference proteome</keyword>
<protein>
    <submittedName>
        <fullName evidence="2">Uncharacterized protein</fullName>
    </submittedName>
</protein>
<name>W7MLT0_GIBM7</name>
<evidence type="ECO:0000256" key="1">
    <source>
        <dbReference type="SAM" id="MobiDB-lite"/>
    </source>
</evidence>
<evidence type="ECO:0000313" key="3">
    <source>
        <dbReference type="Proteomes" id="UP000009096"/>
    </source>
</evidence>
<sequence length="144" mass="15880">MCDRNVGISILSLPFRAQHTPVLSCFEHRPPPSPKRARRLSHREKNLGVLSLDGKDRDQDHAVLHSASSRQFFPAARFRRLGARQGFHHGMGDNQSTIGQLCVRLYCFLSSLGRDVYFSASGEKSAEGHGGSNCSRCPETVSGT</sequence>
<dbReference type="EMBL" id="CM000586">
    <property type="protein sequence ID" value="EWG52433.1"/>
    <property type="molecule type" value="Genomic_DNA"/>
</dbReference>
<dbReference type="AlphaFoldDB" id="W7MLT0"/>
<reference evidence="2 3" key="1">
    <citation type="journal article" date="2010" name="Nature">
        <title>Comparative genomics reveals mobile pathogenicity chromosomes in Fusarium.</title>
        <authorList>
            <person name="Ma L.J."/>
            <person name="van der Does H.C."/>
            <person name="Borkovich K.A."/>
            <person name="Coleman J.J."/>
            <person name="Daboussi M.J."/>
            <person name="Di Pietro A."/>
            <person name="Dufresne M."/>
            <person name="Freitag M."/>
            <person name="Grabherr M."/>
            <person name="Henrissat B."/>
            <person name="Houterman P.M."/>
            <person name="Kang S."/>
            <person name="Shim W.B."/>
            <person name="Woloshuk C."/>
            <person name="Xie X."/>
            <person name="Xu J.R."/>
            <person name="Antoniw J."/>
            <person name="Baker S.E."/>
            <person name="Bluhm B.H."/>
            <person name="Breakspear A."/>
            <person name="Brown D.W."/>
            <person name="Butchko R.A."/>
            <person name="Chapman S."/>
            <person name="Coulson R."/>
            <person name="Coutinho P.M."/>
            <person name="Danchin E.G."/>
            <person name="Diener A."/>
            <person name="Gale L.R."/>
            <person name="Gardiner D.M."/>
            <person name="Goff S."/>
            <person name="Hammond-Kosack K.E."/>
            <person name="Hilburn K."/>
            <person name="Hua-Van A."/>
            <person name="Jonkers W."/>
            <person name="Kazan K."/>
            <person name="Kodira C.D."/>
            <person name="Koehrsen M."/>
            <person name="Kumar L."/>
            <person name="Lee Y.H."/>
            <person name="Li L."/>
            <person name="Manners J.M."/>
            <person name="Miranda-Saavedra D."/>
            <person name="Mukherjee M."/>
            <person name="Park G."/>
            <person name="Park J."/>
            <person name="Park S.Y."/>
            <person name="Proctor R.H."/>
            <person name="Regev A."/>
            <person name="Ruiz-Roldan M.C."/>
            <person name="Sain D."/>
            <person name="Sakthikumar S."/>
            <person name="Sykes S."/>
            <person name="Schwartz D.C."/>
            <person name="Turgeon B.G."/>
            <person name="Wapinski I."/>
            <person name="Yoder O."/>
            <person name="Young S."/>
            <person name="Zeng Q."/>
            <person name="Zhou S."/>
            <person name="Galagan J."/>
            <person name="Cuomo C.A."/>
            <person name="Kistler H.C."/>
            <person name="Rep M."/>
        </authorList>
    </citation>
    <scope>NUCLEOTIDE SEQUENCE [LARGE SCALE GENOMIC DNA]</scope>
    <source>
        <strain evidence="3">M3125 / FGSC 7600</strain>
    </source>
</reference>
<dbReference type="KEGG" id="fvr:FVEG_16978"/>
<dbReference type="GeneID" id="30073854"/>
<gene>
    <name evidence="2" type="ORF">FVEG_16978</name>
</gene>
<dbReference type="VEuPathDB" id="FungiDB:FVEG_16978"/>
<evidence type="ECO:0000313" key="2">
    <source>
        <dbReference type="EMBL" id="EWG52433.1"/>
    </source>
</evidence>
<feature type="region of interest" description="Disordered" evidence="1">
    <location>
        <begin position="122"/>
        <end position="144"/>
    </location>
</feature>
<proteinExistence type="predicted"/>
<accession>W7MLT0</accession>
<dbReference type="RefSeq" id="XP_018758624.1">
    <property type="nucleotide sequence ID" value="XM_018906214.1"/>
</dbReference>
<organism evidence="2 3">
    <name type="scientific">Gibberella moniliformis (strain M3125 / FGSC 7600)</name>
    <name type="common">Maize ear and stalk rot fungus</name>
    <name type="synonym">Fusarium verticillioides</name>
    <dbReference type="NCBI Taxonomy" id="334819"/>
    <lineage>
        <taxon>Eukaryota</taxon>
        <taxon>Fungi</taxon>
        <taxon>Dikarya</taxon>
        <taxon>Ascomycota</taxon>
        <taxon>Pezizomycotina</taxon>
        <taxon>Sordariomycetes</taxon>
        <taxon>Hypocreomycetidae</taxon>
        <taxon>Hypocreales</taxon>
        <taxon>Nectriaceae</taxon>
        <taxon>Fusarium</taxon>
        <taxon>Fusarium fujikuroi species complex</taxon>
    </lineage>
</organism>
<dbReference type="Proteomes" id="UP000009096">
    <property type="component" value="Chromosome 9"/>
</dbReference>